<protein>
    <recommendedName>
        <fullName evidence="3">Bacteriocin biosynthesis cyclodehydratase domain-containing protein</fullName>
    </recommendedName>
</protein>
<accession>A0ABQ6VF01</accession>
<gene>
    <name evidence="1" type="ORF">F8377_02220</name>
</gene>
<dbReference type="Gene3D" id="3.40.50.720">
    <property type="entry name" value="NAD(P)-binding Rossmann-like Domain"/>
    <property type="match status" value="1"/>
</dbReference>
<sequence>MPASVTMLLRPRTGIQFGVLPQHAVILPLPQDVTLGQVAQVFGLARQPISAEDLVKGLGHCGLQQGFAEEVIKELLQARVLLAHSRRYTPTYVLENGASSKHTVQALDRMGIPHRLIEDPSIAGNSLVLTGGEIFVPNDIHYALMTHRIAHFPHGLVDGKLVMGPLIIPGVTPCLTCFDSLYTAGDAQWNAMRVQASAKPAHRDRYDLDFAALAIATLVRDELAPWAMQHRAAWNNGTPEDAPAVPRSVTHRRVITIGSFDVHEETTVDTYQPACPVCSIARMDGAVRRVRHAS</sequence>
<evidence type="ECO:0000313" key="2">
    <source>
        <dbReference type="Proteomes" id="UP000436181"/>
    </source>
</evidence>
<dbReference type="EMBL" id="WBZJ01000001">
    <property type="protein sequence ID" value="KAB3523001.1"/>
    <property type="molecule type" value="Genomic_DNA"/>
</dbReference>
<keyword evidence="2" id="KW-1185">Reference proteome</keyword>
<reference evidence="1 2" key="1">
    <citation type="submission" date="2019-10" db="EMBL/GenBank/DDBJ databases">
        <title>Corynebacterium sp novel species isolated from the respiratory tract of Marmot.</title>
        <authorList>
            <person name="Zhang G."/>
        </authorList>
    </citation>
    <scope>NUCLEOTIDE SEQUENCE [LARGE SCALE GENOMIC DNA]</scope>
    <source>
        <strain evidence="1 2">336</strain>
    </source>
</reference>
<evidence type="ECO:0000313" key="1">
    <source>
        <dbReference type="EMBL" id="KAB3523001.1"/>
    </source>
</evidence>
<dbReference type="Proteomes" id="UP000436181">
    <property type="component" value="Unassembled WGS sequence"/>
</dbReference>
<organism evidence="1 2">
    <name type="scientific">Corynebacterium zhongnanshanii</name>
    <dbReference type="NCBI Taxonomy" id="2768834"/>
    <lineage>
        <taxon>Bacteria</taxon>
        <taxon>Bacillati</taxon>
        <taxon>Actinomycetota</taxon>
        <taxon>Actinomycetes</taxon>
        <taxon>Mycobacteriales</taxon>
        <taxon>Corynebacteriaceae</taxon>
        <taxon>Corynebacterium</taxon>
    </lineage>
</organism>
<dbReference type="RefSeq" id="WP_151843824.1">
    <property type="nucleotide sequence ID" value="NZ_WBZJ01000001.1"/>
</dbReference>
<name>A0ABQ6VF01_9CORY</name>
<evidence type="ECO:0008006" key="3">
    <source>
        <dbReference type="Google" id="ProtNLM"/>
    </source>
</evidence>
<proteinExistence type="predicted"/>
<comment type="caution">
    <text evidence="1">The sequence shown here is derived from an EMBL/GenBank/DDBJ whole genome shotgun (WGS) entry which is preliminary data.</text>
</comment>